<evidence type="ECO:0000313" key="14">
    <source>
        <dbReference type="EMBL" id="CAI2378333.1"/>
    </source>
</evidence>
<evidence type="ECO:0000256" key="4">
    <source>
        <dbReference type="ARBA" id="ARBA00022723"/>
    </source>
</evidence>
<reference evidence="14" key="1">
    <citation type="submission" date="2023-07" db="EMBL/GenBank/DDBJ databases">
        <authorList>
            <consortium name="AG Swart"/>
            <person name="Singh M."/>
            <person name="Singh A."/>
            <person name="Seah K."/>
            <person name="Emmerich C."/>
        </authorList>
    </citation>
    <scope>NUCLEOTIDE SEQUENCE</scope>
    <source>
        <strain evidence="14">DP1</strain>
    </source>
</reference>
<accession>A0AAD1XSZ5</accession>
<dbReference type="Gene3D" id="3.90.950.10">
    <property type="match status" value="1"/>
</dbReference>
<organism evidence="14 15">
    <name type="scientific">Euplotes crassus</name>
    <dbReference type="NCBI Taxonomy" id="5936"/>
    <lineage>
        <taxon>Eukaryota</taxon>
        <taxon>Sar</taxon>
        <taxon>Alveolata</taxon>
        <taxon>Ciliophora</taxon>
        <taxon>Intramacronucleata</taxon>
        <taxon>Spirotrichea</taxon>
        <taxon>Hypotrichia</taxon>
        <taxon>Euplotida</taxon>
        <taxon>Euplotidae</taxon>
        <taxon>Moneuplotes</taxon>
    </lineage>
</organism>
<comment type="catalytic activity">
    <reaction evidence="10">
        <text>ITP + H2O = IMP + diphosphate + H(+)</text>
        <dbReference type="Rhea" id="RHEA:29399"/>
        <dbReference type="ChEBI" id="CHEBI:15377"/>
        <dbReference type="ChEBI" id="CHEBI:15378"/>
        <dbReference type="ChEBI" id="CHEBI:33019"/>
        <dbReference type="ChEBI" id="CHEBI:58053"/>
        <dbReference type="ChEBI" id="CHEBI:61402"/>
        <dbReference type="EC" id="3.6.1.66"/>
    </reaction>
    <physiologicalReaction direction="left-to-right" evidence="10">
        <dbReference type="Rhea" id="RHEA:29400"/>
    </physiologicalReaction>
</comment>
<keyword evidence="15" id="KW-1185">Reference proteome</keyword>
<gene>
    <name evidence="14" type="ORF">ECRASSUSDP1_LOCUS19728</name>
</gene>
<comment type="cofactor">
    <cofactor evidence="13">
        <name>Mg(2+)</name>
        <dbReference type="ChEBI" id="CHEBI:18420"/>
    </cofactor>
    <cofactor evidence="13">
        <name>Mn(2+)</name>
        <dbReference type="ChEBI" id="CHEBI:29035"/>
    </cofactor>
    <text evidence="13">Binds 1 divalent metal cation per subunit; can use either Mg(2+) or Mn(2+).</text>
</comment>
<dbReference type="Proteomes" id="UP001295684">
    <property type="component" value="Unassembled WGS sequence"/>
</dbReference>
<dbReference type="GO" id="GO:0046872">
    <property type="term" value="F:metal ion binding"/>
    <property type="evidence" value="ECO:0007669"/>
    <property type="project" value="UniProtKB-KW"/>
</dbReference>
<dbReference type="GO" id="GO:0036220">
    <property type="term" value="F:ITP diphosphatase activity"/>
    <property type="evidence" value="ECO:0007669"/>
    <property type="project" value="UniProtKB-UniRule"/>
</dbReference>
<dbReference type="PANTHER" id="PTHR11067:SF9">
    <property type="entry name" value="INOSINE TRIPHOSPHATE PYROPHOSPHATASE"/>
    <property type="match status" value="1"/>
</dbReference>
<evidence type="ECO:0000313" key="15">
    <source>
        <dbReference type="Proteomes" id="UP001295684"/>
    </source>
</evidence>
<evidence type="ECO:0000256" key="9">
    <source>
        <dbReference type="ARBA" id="ARBA00054940"/>
    </source>
</evidence>
<comment type="function">
    <text evidence="9">Pyrophosphatase that hydrolyzes the non-canonical purine nucleotides inosine triphosphate (ITP), deoxyinosine triphosphate (dITP) as well as 2'-deoxy-N-6-hydroxylaminopurine triphosphate (dHAPTP) and xanthosine 5'-triphosphate (XTP) to their respective monophosphate derivatives. The enzyme does not distinguish between the deoxy- and ribose forms. Probably excludes non-canonical purines from RNA and DNA precursor pools, thus preventing their incorporation into RNA and DNA and avoiding chromosomal lesions.</text>
</comment>
<feature type="binding site" evidence="13">
    <location>
        <position position="145"/>
    </location>
    <ligand>
        <name>ITP</name>
        <dbReference type="ChEBI" id="CHEBI:61402"/>
    </ligand>
</feature>
<dbReference type="FunFam" id="3.90.950.10:FF:000003">
    <property type="entry name" value="Inosine triphosphate pyrophosphatase"/>
    <property type="match status" value="1"/>
</dbReference>
<dbReference type="PANTHER" id="PTHR11067">
    <property type="entry name" value="INOSINE TRIPHOSPHATE PYROPHOSPHATASE/HAM1 PROTEIN"/>
    <property type="match status" value="1"/>
</dbReference>
<dbReference type="GO" id="GO:0009117">
    <property type="term" value="P:nucleotide metabolic process"/>
    <property type="evidence" value="ECO:0007669"/>
    <property type="project" value="UniProtKB-KW"/>
</dbReference>
<keyword evidence="5 13" id="KW-0547">Nucleotide-binding</keyword>
<comment type="catalytic activity">
    <reaction evidence="11">
        <text>dITP + H2O = dIMP + diphosphate + H(+)</text>
        <dbReference type="Rhea" id="RHEA:28342"/>
        <dbReference type="ChEBI" id="CHEBI:15377"/>
        <dbReference type="ChEBI" id="CHEBI:15378"/>
        <dbReference type="ChEBI" id="CHEBI:33019"/>
        <dbReference type="ChEBI" id="CHEBI:61194"/>
        <dbReference type="ChEBI" id="CHEBI:61382"/>
        <dbReference type="EC" id="3.6.1.66"/>
    </reaction>
    <physiologicalReaction direction="left-to-right" evidence="11">
        <dbReference type="Rhea" id="RHEA:28343"/>
    </physiologicalReaction>
</comment>
<feature type="binding site" evidence="13">
    <location>
        <position position="18"/>
    </location>
    <ligand>
        <name>Mg(2+)</name>
        <dbReference type="ChEBI" id="CHEBI:18420"/>
    </ligand>
</feature>
<keyword evidence="4 13" id="KW-0479">Metal-binding</keyword>
<evidence type="ECO:0000256" key="13">
    <source>
        <dbReference type="HAMAP-Rule" id="MF_03148"/>
    </source>
</evidence>
<dbReference type="InterPro" id="IPR002637">
    <property type="entry name" value="RdgB/HAM1"/>
</dbReference>
<keyword evidence="8 13" id="KW-0546">Nucleotide metabolism</keyword>
<dbReference type="GO" id="GO:0036222">
    <property type="term" value="F:XTP diphosphatase activity"/>
    <property type="evidence" value="ECO:0007669"/>
    <property type="project" value="UniProtKB-UniRule"/>
</dbReference>
<dbReference type="EMBL" id="CAMPGE010020047">
    <property type="protein sequence ID" value="CAI2378333.1"/>
    <property type="molecule type" value="Genomic_DNA"/>
</dbReference>
<dbReference type="Pfam" id="PF01725">
    <property type="entry name" value="Ham1p_like"/>
    <property type="match status" value="1"/>
</dbReference>
<comment type="function">
    <text evidence="13">Pyrophosphatase that hydrolyzes non-canonical purine nucleotides such as inosine triphosphate (ITP), deoxyinosine triphosphate (dITP) or xanthosine 5'-triphosphate (XTP) to their respective monophosphate derivatives. The enzyme does not distinguish between the deoxy- and ribose forms. Probably excludes non-canonical purines from RNA and DNA precursor pools, thus preventing their incorporation into RNA and DNA and avoiding chromosomal lesions.</text>
</comment>
<name>A0AAD1XSZ5_EUPCR</name>
<evidence type="ECO:0000256" key="11">
    <source>
        <dbReference type="ARBA" id="ARBA00093255"/>
    </source>
</evidence>
<comment type="caution">
    <text evidence="13">Lacks conserved residue(s) required for the propagation of feature annotation.</text>
</comment>
<evidence type="ECO:0000256" key="2">
    <source>
        <dbReference type="ARBA" id="ARBA00008023"/>
    </source>
</evidence>
<dbReference type="GO" id="GO:0009204">
    <property type="term" value="P:deoxyribonucleoside triphosphate catabolic process"/>
    <property type="evidence" value="ECO:0007669"/>
    <property type="project" value="UniProtKB-UniRule"/>
</dbReference>
<feature type="binding site" evidence="13">
    <location>
        <position position="30"/>
    </location>
    <ligand>
        <name>ITP</name>
        <dbReference type="ChEBI" id="CHEBI:61402"/>
    </ligand>
</feature>
<keyword evidence="6 13" id="KW-0378">Hydrolase</keyword>
<comment type="catalytic activity">
    <reaction evidence="13">
        <text>XTP + H2O = XMP + diphosphate + H(+)</text>
        <dbReference type="Rhea" id="RHEA:28610"/>
        <dbReference type="ChEBI" id="CHEBI:15377"/>
        <dbReference type="ChEBI" id="CHEBI:15378"/>
        <dbReference type="ChEBI" id="CHEBI:33019"/>
        <dbReference type="ChEBI" id="CHEBI:57464"/>
        <dbReference type="ChEBI" id="CHEBI:61314"/>
        <dbReference type="EC" id="3.6.1.66"/>
    </reaction>
</comment>
<sequence length="166" mass="18784">MEDVTNFEFDNLKLDLDEYQGTPEEIVTKKAKLAATHTDNPVLVEDVSLCFNAYKGLPGPYIKDFLKQLGTEGLYKMVSGFDDHTAYAQCIFAYCENKDSEPVLFVGKNEGKIVEPRGDTSFGWDPVFLPDGYEQTYAEMDKATKNSISHRSRSVAKLKEYLQTEE</sequence>
<evidence type="ECO:0000256" key="10">
    <source>
        <dbReference type="ARBA" id="ARBA00093218"/>
    </source>
</evidence>
<evidence type="ECO:0000256" key="6">
    <source>
        <dbReference type="ARBA" id="ARBA00022801"/>
    </source>
</evidence>
<evidence type="ECO:0000256" key="3">
    <source>
        <dbReference type="ARBA" id="ARBA00022490"/>
    </source>
</evidence>
<dbReference type="EC" id="3.6.1.66" evidence="13"/>
<feature type="binding site" evidence="13">
    <location>
        <position position="46"/>
    </location>
    <ligand>
        <name>Mg(2+)</name>
        <dbReference type="ChEBI" id="CHEBI:18420"/>
    </ligand>
</feature>
<dbReference type="SUPFAM" id="SSF52972">
    <property type="entry name" value="ITPase-like"/>
    <property type="match status" value="1"/>
</dbReference>
<comment type="catalytic activity">
    <reaction evidence="12">
        <text>N(6)-hydroxy-dATP + H2O = N(6)-hydroxy-dAMP + diphosphate + H(+)</text>
        <dbReference type="Rhea" id="RHEA:83971"/>
        <dbReference type="ChEBI" id="CHEBI:15377"/>
        <dbReference type="ChEBI" id="CHEBI:15378"/>
        <dbReference type="ChEBI" id="CHEBI:33019"/>
        <dbReference type="ChEBI" id="CHEBI:233529"/>
        <dbReference type="ChEBI" id="CHEBI:233530"/>
    </reaction>
    <physiologicalReaction direction="left-to-right" evidence="12">
        <dbReference type="Rhea" id="RHEA:83972"/>
    </physiologicalReaction>
</comment>
<proteinExistence type="inferred from homology"/>
<dbReference type="HAMAP" id="MF_03148">
    <property type="entry name" value="HAM1_NTPase"/>
    <property type="match status" value="1"/>
</dbReference>
<feature type="binding site" evidence="13">
    <location>
        <begin position="122"/>
        <end position="125"/>
    </location>
    <ligand>
        <name>ITP</name>
        <dbReference type="ChEBI" id="CHEBI:61402"/>
    </ligand>
</feature>
<evidence type="ECO:0000256" key="7">
    <source>
        <dbReference type="ARBA" id="ARBA00022842"/>
    </source>
</evidence>
<feature type="binding site" evidence="13">
    <location>
        <begin position="150"/>
        <end position="151"/>
    </location>
    <ligand>
        <name>ITP</name>
        <dbReference type="ChEBI" id="CHEBI:61402"/>
    </ligand>
</feature>
<comment type="subunit">
    <text evidence="13">Homodimer.</text>
</comment>
<evidence type="ECO:0000256" key="8">
    <source>
        <dbReference type="ARBA" id="ARBA00023080"/>
    </source>
</evidence>
<protein>
    <recommendedName>
        <fullName evidence="13">Inosine triphosphate pyrophosphatase</fullName>
        <shortName evidence="13">ITPase</shortName>
        <shortName evidence="13">Inosine triphosphatase</shortName>
        <ecNumber evidence="13">3.6.1.66</ecNumber>
    </recommendedName>
    <alternativeName>
        <fullName evidence="13">Non-canonical purine NTP pyrophosphatase</fullName>
    </alternativeName>
    <alternativeName>
        <fullName evidence="13">Non-standard purine NTP pyrophosphatase</fullName>
    </alternativeName>
    <alternativeName>
        <fullName evidence="13">Nucleoside-triphosphate diphosphatase</fullName>
    </alternativeName>
    <alternativeName>
        <fullName evidence="13">Nucleoside-triphosphate pyrophosphatase</fullName>
        <shortName evidence="13">NTPase</shortName>
    </alternativeName>
    <alternativeName>
        <fullName evidence="13">XTP/dITP diphosphatase</fullName>
    </alternativeName>
</protein>
<evidence type="ECO:0000256" key="1">
    <source>
        <dbReference type="ARBA" id="ARBA00004496"/>
    </source>
</evidence>
<evidence type="ECO:0000256" key="12">
    <source>
        <dbReference type="ARBA" id="ARBA00093271"/>
    </source>
</evidence>
<dbReference type="GO" id="GO:0000166">
    <property type="term" value="F:nucleotide binding"/>
    <property type="evidence" value="ECO:0007669"/>
    <property type="project" value="UniProtKB-KW"/>
</dbReference>
<keyword evidence="3 13" id="KW-0963">Cytoplasm</keyword>
<keyword evidence="13" id="KW-0464">Manganese</keyword>
<keyword evidence="7 13" id="KW-0460">Magnesium</keyword>
<dbReference type="InterPro" id="IPR027502">
    <property type="entry name" value="ITPase"/>
</dbReference>
<comment type="caution">
    <text evidence="14">The sequence shown here is derived from an EMBL/GenBank/DDBJ whole genome shotgun (WGS) entry which is preliminary data.</text>
</comment>
<dbReference type="CDD" id="cd00515">
    <property type="entry name" value="HAM1"/>
    <property type="match status" value="1"/>
</dbReference>
<comment type="similarity">
    <text evidence="2 13">Belongs to the HAM1 NTPase family.</text>
</comment>
<dbReference type="AlphaFoldDB" id="A0AAD1XSZ5"/>
<dbReference type="GO" id="GO:0005737">
    <property type="term" value="C:cytoplasm"/>
    <property type="evidence" value="ECO:0007669"/>
    <property type="project" value="UniProtKB-SubCell"/>
</dbReference>
<dbReference type="GO" id="GO:0035870">
    <property type="term" value="F:dITP diphosphatase activity"/>
    <property type="evidence" value="ECO:0007669"/>
    <property type="project" value="UniProtKB-UniRule"/>
</dbReference>
<comment type="subcellular location">
    <subcellularLocation>
        <location evidence="1 13">Cytoplasm</location>
    </subcellularLocation>
</comment>
<evidence type="ECO:0000256" key="5">
    <source>
        <dbReference type="ARBA" id="ARBA00022741"/>
    </source>
</evidence>
<dbReference type="InterPro" id="IPR029001">
    <property type="entry name" value="ITPase-like_fam"/>
</dbReference>